<evidence type="ECO:0000313" key="3">
    <source>
        <dbReference type="Proteomes" id="UP001304970"/>
    </source>
</evidence>
<name>A0AA96VEE1_9EURY</name>
<feature type="transmembrane region" description="Helical" evidence="1">
    <location>
        <begin position="153"/>
        <end position="171"/>
    </location>
</feature>
<gene>
    <name evidence="2" type="ORF">MsAm2_05520</name>
</gene>
<evidence type="ECO:0000313" key="2">
    <source>
        <dbReference type="EMBL" id="WNY26776.1"/>
    </source>
</evidence>
<feature type="transmembrane region" description="Helical" evidence="1">
    <location>
        <begin position="37"/>
        <end position="56"/>
    </location>
</feature>
<accession>A0AA96VEE1</accession>
<keyword evidence="1" id="KW-0472">Membrane</keyword>
<keyword evidence="3" id="KW-1185">Reference proteome</keyword>
<keyword evidence="1" id="KW-0812">Transmembrane</keyword>
<dbReference type="Proteomes" id="UP001304970">
    <property type="component" value="Chromosome"/>
</dbReference>
<reference evidence="2 3" key="1">
    <citation type="submission" date="2023-07" db="EMBL/GenBank/DDBJ databases">
        <title>Closed genome sequence of Methanosarcinaceae archaeon Am2.</title>
        <authorList>
            <person name="Poehlein A."/>
            <person name="Protasov E."/>
            <person name="Platt K."/>
            <person name="Reeh H."/>
            <person name="Daniel R."/>
            <person name="Brune A."/>
        </authorList>
    </citation>
    <scope>NUCLEOTIDE SEQUENCE [LARGE SCALE GENOMIC DNA]</scope>
    <source>
        <strain evidence="2 3">Am2</strain>
    </source>
</reference>
<keyword evidence="1" id="KW-1133">Transmembrane helix</keyword>
<proteinExistence type="predicted"/>
<protein>
    <submittedName>
        <fullName evidence="2">Uncharacterized protein</fullName>
    </submittedName>
</protein>
<feature type="transmembrane region" description="Helical" evidence="1">
    <location>
        <begin position="113"/>
        <end position="133"/>
    </location>
</feature>
<evidence type="ECO:0000256" key="1">
    <source>
        <dbReference type="SAM" id="Phobius"/>
    </source>
</evidence>
<dbReference type="AlphaFoldDB" id="A0AA96VEE1"/>
<dbReference type="EMBL" id="CP131061">
    <property type="protein sequence ID" value="WNY26776.1"/>
    <property type="molecule type" value="Genomic_DNA"/>
</dbReference>
<sequence>MNKQLPLASAVAISVFAPANALKNQLKEKRFLKKEWFLIASLMLFYFIPGINQLIVDHLLSGLENHVLNIAGQIEWFDLFNETLLAFLTVPLYFLFNEVVQDKKALKSRIAQILTVGFVLYALVSIIIYLYASSLTAYMNAPAESVNYLQLETIGFIVGFVFSFIYVLLVVKGEWKLFVPCWFQKLSFFQLAIGF</sequence>
<organism evidence="2 3">
    <name type="scientific">Methanolapillus ohkumae</name>
    <dbReference type="NCBI Taxonomy" id="3028298"/>
    <lineage>
        <taxon>Archaea</taxon>
        <taxon>Methanobacteriati</taxon>
        <taxon>Methanobacteriota</taxon>
        <taxon>Stenosarchaea group</taxon>
        <taxon>Methanomicrobia</taxon>
        <taxon>Methanosarcinales</taxon>
        <taxon>Methanosarcinaceae</taxon>
        <taxon>Methanolapillus</taxon>
    </lineage>
</organism>